<accession>A0A8D8QTQ2</accession>
<feature type="compositionally biased region" description="Polar residues" evidence="1">
    <location>
        <begin position="80"/>
        <end position="91"/>
    </location>
</feature>
<dbReference type="EMBL" id="HBUF01257938">
    <property type="protein sequence ID" value="CAG6682117.1"/>
    <property type="molecule type" value="Transcribed_RNA"/>
</dbReference>
<organism evidence="2">
    <name type="scientific">Cacopsylla melanoneura</name>
    <dbReference type="NCBI Taxonomy" id="428564"/>
    <lineage>
        <taxon>Eukaryota</taxon>
        <taxon>Metazoa</taxon>
        <taxon>Ecdysozoa</taxon>
        <taxon>Arthropoda</taxon>
        <taxon>Hexapoda</taxon>
        <taxon>Insecta</taxon>
        <taxon>Pterygota</taxon>
        <taxon>Neoptera</taxon>
        <taxon>Paraneoptera</taxon>
        <taxon>Hemiptera</taxon>
        <taxon>Sternorrhyncha</taxon>
        <taxon>Psylloidea</taxon>
        <taxon>Psyllidae</taxon>
        <taxon>Psyllinae</taxon>
        <taxon>Cacopsylla</taxon>
    </lineage>
</organism>
<name>A0A8D8QTQ2_9HEMI</name>
<proteinExistence type="predicted"/>
<sequence length="124" mass="13756">MADNPEAKPTQSKQGKPESAWDTTLTPSREVSPITEEETIFNVSTRNAYEALSSTDEDKEDDESLKTVKPKVKVKPKMFPSQTNNSFQSGPGATKPIFIKAYGESTQKMADRVKAVCRKPFSLK</sequence>
<feature type="region of interest" description="Disordered" evidence="1">
    <location>
        <begin position="51"/>
        <end position="93"/>
    </location>
</feature>
<dbReference type="EMBL" id="HBUF01101223">
    <property type="protein sequence ID" value="CAG6638078.1"/>
    <property type="molecule type" value="Transcribed_RNA"/>
</dbReference>
<evidence type="ECO:0000313" key="2">
    <source>
        <dbReference type="EMBL" id="CAG6638076.1"/>
    </source>
</evidence>
<feature type="region of interest" description="Disordered" evidence="1">
    <location>
        <begin position="1"/>
        <end position="39"/>
    </location>
</feature>
<reference evidence="2" key="1">
    <citation type="submission" date="2021-05" db="EMBL/GenBank/DDBJ databases">
        <authorList>
            <person name="Alioto T."/>
            <person name="Alioto T."/>
            <person name="Gomez Garrido J."/>
        </authorList>
    </citation>
    <scope>NUCLEOTIDE SEQUENCE</scope>
</reference>
<dbReference type="EMBL" id="HBUF01101222">
    <property type="protein sequence ID" value="CAG6638076.1"/>
    <property type="molecule type" value="Transcribed_RNA"/>
</dbReference>
<protein>
    <submittedName>
        <fullName evidence="2">Uncharacterized protein</fullName>
    </submittedName>
</protein>
<dbReference type="AlphaFoldDB" id="A0A8D8QTQ2"/>
<evidence type="ECO:0000256" key="1">
    <source>
        <dbReference type="SAM" id="MobiDB-lite"/>
    </source>
</evidence>
<dbReference type="EMBL" id="HBUF01257937">
    <property type="protein sequence ID" value="CAG6682115.1"/>
    <property type="molecule type" value="Transcribed_RNA"/>
</dbReference>